<dbReference type="InterPro" id="IPR011990">
    <property type="entry name" value="TPR-like_helical_dom_sf"/>
</dbReference>
<keyword evidence="2" id="KW-0472">Membrane</keyword>
<dbReference type="PANTHER" id="PTHR12558:SF13">
    <property type="entry name" value="CELL DIVISION CYCLE PROTEIN 27 HOMOLOG"/>
    <property type="match status" value="1"/>
</dbReference>
<dbReference type="SMART" id="SM00028">
    <property type="entry name" value="TPR"/>
    <property type="match status" value="5"/>
</dbReference>
<sequence length="425" mass="49620">MKKASKRYYDKAIKYYQNGELSKSLKICEEGLSCNLKNPSILNLKGLILYQQGKLKEAITVWKINKDINNNEISKNYINSAKEDEVRVELYELGEKKLKELKIGEAIAIFKKCKESDFNCIKVNTALALCYQKKGEINKCITYMNKVLSTDKNYIVAKQIKKQLIEIKAYKKDSNGLIKWIIGILMAFIFATTIYVFKDNFKINNKKDSNTQISQEEVNINKSEVTNTEEVKEPESKIPEETISESTVNEEKKKAQLDLNRLNEYLENAEFDNIYYVLENVNEQDIPNDYKGVYRKCINLLKTSGIEEFYRKGMEEYNKENYENANVEFNKAYTYSNGNYLREHIVFYNAVTLEQLNNFDEAIKLYELYYEEYPNSSYTDNALYNLSLILSSINKEKSVYYASKLVDNFPDSMYINETINQILNS</sequence>
<dbReference type="Proteomes" id="UP000094652">
    <property type="component" value="Chromosome"/>
</dbReference>
<dbReference type="STRING" id="394958.BGI42_01320"/>
<name>A0A1D7XH69_9CLOT</name>
<evidence type="ECO:0000313" key="3">
    <source>
        <dbReference type="EMBL" id="AOR22450.1"/>
    </source>
</evidence>
<keyword evidence="4" id="KW-1185">Reference proteome</keyword>
<dbReference type="RefSeq" id="WP_069678611.1">
    <property type="nucleotide sequence ID" value="NZ_CP017253.2"/>
</dbReference>
<dbReference type="InterPro" id="IPR019734">
    <property type="entry name" value="TPR_rpt"/>
</dbReference>
<dbReference type="SUPFAM" id="SSF48452">
    <property type="entry name" value="TPR-like"/>
    <property type="match status" value="1"/>
</dbReference>
<feature type="compositionally biased region" description="Basic and acidic residues" evidence="1">
    <location>
        <begin position="229"/>
        <end position="240"/>
    </location>
</feature>
<accession>A0A1D7XH69</accession>
<dbReference type="Gene3D" id="1.25.40.10">
    <property type="entry name" value="Tetratricopeptide repeat domain"/>
    <property type="match status" value="3"/>
</dbReference>
<keyword evidence="2" id="KW-0812">Transmembrane</keyword>
<dbReference type="Pfam" id="PF13181">
    <property type="entry name" value="TPR_8"/>
    <property type="match status" value="1"/>
</dbReference>
<evidence type="ECO:0000256" key="1">
    <source>
        <dbReference type="SAM" id="MobiDB-lite"/>
    </source>
</evidence>
<reference evidence="4" key="1">
    <citation type="submission" date="2016-09" db="EMBL/GenBank/DDBJ databases">
        <title>Genomics of Clostridium taeniosporum, an organism which forms endospores with ribbon-like appendages.</title>
        <authorList>
            <person name="Walker J.R."/>
        </authorList>
    </citation>
    <scope>NUCLEOTIDE SEQUENCE [LARGE SCALE GENOMIC DNA]</scope>
    <source>
        <strain evidence="4">1/k</strain>
    </source>
</reference>
<proteinExistence type="predicted"/>
<feature type="transmembrane region" description="Helical" evidence="2">
    <location>
        <begin position="177"/>
        <end position="197"/>
    </location>
</feature>
<evidence type="ECO:0000313" key="4">
    <source>
        <dbReference type="Proteomes" id="UP000094652"/>
    </source>
</evidence>
<dbReference type="OrthoDB" id="1938848at2"/>
<keyword evidence="2" id="KW-1133">Transmembrane helix</keyword>
<gene>
    <name evidence="3" type="ORF">BGI42_01320</name>
</gene>
<dbReference type="PANTHER" id="PTHR12558">
    <property type="entry name" value="CELL DIVISION CYCLE 16,23,27"/>
    <property type="match status" value="1"/>
</dbReference>
<protein>
    <recommendedName>
        <fullName evidence="5">Tetratricopeptide repeat protein</fullName>
    </recommendedName>
</protein>
<feature type="region of interest" description="Disordered" evidence="1">
    <location>
        <begin position="225"/>
        <end position="250"/>
    </location>
</feature>
<evidence type="ECO:0000256" key="2">
    <source>
        <dbReference type="SAM" id="Phobius"/>
    </source>
</evidence>
<dbReference type="KEGG" id="ctae:BGI42_01320"/>
<dbReference type="AlphaFoldDB" id="A0A1D7XH69"/>
<dbReference type="EMBL" id="CP017253">
    <property type="protein sequence ID" value="AOR22450.1"/>
    <property type="molecule type" value="Genomic_DNA"/>
</dbReference>
<organism evidence="3 4">
    <name type="scientific">Clostridium taeniosporum</name>
    <dbReference type="NCBI Taxonomy" id="394958"/>
    <lineage>
        <taxon>Bacteria</taxon>
        <taxon>Bacillati</taxon>
        <taxon>Bacillota</taxon>
        <taxon>Clostridia</taxon>
        <taxon>Eubacteriales</taxon>
        <taxon>Clostridiaceae</taxon>
        <taxon>Clostridium</taxon>
    </lineage>
</organism>
<dbReference type="Pfam" id="PF13174">
    <property type="entry name" value="TPR_6"/>
    <property type="match status" value="1"/>
</dbReference>
<evidence type="ECO:0008006" key="5">
    <source>
        <dbReference type="Google" id="ProtNLM"/>
    </source>
</evidence>